<evidence type="ECO:0000259" key="3">
    <source>
        <dbReference type="PROSITE" id="PS50943"/>
    </source>
</evidence>
<feature type="compositionally biased region" description="Gly residues" evidence="1">
    <location>
        <begin position="156"/>
        <end position="188"/>
    </location>
</feature>
<reference evidence="4 5" key="1">
    <citation type="submission" date="2019-03" db="EMBL/GenBank/DDBJ databases">
        <authorList>
            <person name="Gonzalez-Pimentel J.L."/>
        </authorList>
    </citation>
    <scope>NUCLEOTIDE SEQUENCE [LARGE SCALE GENOMIC DNA]</scope>
    <source>
        <strain evidence="4 5">JCM 31289</strain>
    </source>
</reference>
<dbReference type="Proteomes" id="UP000297948">
    <property type="component" value="Unassembled WGS sequence"/>
</dbReference>
<dbReference type="EMBL" id="SRID01000058">
    <property type="protein sequence ID" value="TGB13895.1"/>
    <property type="molecule type" value="Genomic_DNA"/>
</dbReference>
<evidence type="ECO:0000313" key="5">
    <source>
        <dbReference type="Proteomes" id="UP000297948"/>
    </source>
</evidence>
<name>A0A4Z0H980_9ACTN</name>
<protein>
    <submittedName>
        <fullName evidence="4">Transcriptional regulator</fullName>
    </submittedName>
</protein>
<feature type="transmembrane region" description="Helical" evidence="2">
    <location>
        <begin position="207"/>
        <end position="228"/>
    </location>
</feature>
<proteinExistence type="predicted"/>
<comment type="caution">
    <text evidence="4">The sequence shown here is derived from an EMBL/GenBank/DDBJ whole genome shotgun (WGS) entry which is preliminary data.</text>
</comment>
<evidence type="ECO:0000256" key="2">
    <source>
        <dbReference type="SAM" id="Phobius"/>
    </source>
</evidence>
<evidence type="ECO:0000256" key="1">
    <source>
        <dbReference type="SAM" id="MobiDB-lite"/>
    </source>
</evidence>
<dbReference type="SMART" id="SM00530">
    <property type="entry name" value="HTH_XRE"/>
    <property type="match status" value="1"/>
</dbReference>
<dbReference type="InterPro" id="IPR010982">
    <property type="entry name" value="Lambda_DNA-bd_dom_sf"/>
</dbReference>
<dbReference type="GO" id="GO:0003677">
    <property type="term" value="F:DNA binding"/>
    <property type="evidence" value="ECO:0007669"/>
    <property type="project" value="InterPro"/>
</dbReference>
<accession>A0A4Z0H980</accession>
<keyword evidence="2" id="KW-0472">Membrane</keyword>
<dbReference type="AlphaFoldDB" id="A0A4Z0H980"/>
<keyword evidence="5" id="KW-1185">Reference proteome</keyword>
<feature type="compositionally biased region" description="Low complexity" evidence="1">
    <location>
        <begin position="258"/>
        <end position="281"/>
    </location>
</feature>
<dbReference type="OrthoDB" id="3359627at2"/>
<feature type="domain" description="HTH cro/C1-type" evidence="3">
    <location>
        <begin position="22"/>
        <end position="77"/>
    </location>
</feature>
<feature type="compositionally biased region" description="Basic and acidic residues" evidence="1">
    <location>
        <begin position="233"/>
        <end position="242"/>
    </location>
</feature>
<sequence length="507" mass="51744">MHEWDGGTVGAAEETAEFAELLRKLKERSGLSYGALAKRLHMSASTLHRYCKGEAVPHDYAPVERLARVCKATPEELIEAHRRWILADAARGRTPKGAPAHQASAASAVSAAGVPTAGDAAAGTGSSQVAGVGSGTGAVPGAEAGTGTDSAPVAGVGSGTDSGAGAGTGTASGAGAASGTGRGAGGSEAHGVTPPRNPRRRMSRARVVLAAAGAMVVLGGAAFAVQAGSDDGADQRRSRDSARTAPTAGELGGAPTGKSRAPGRSASPSASASKSASPSASVHATATSDGKRSGTPGQTAGKTGRRDGPVPLTVATRPYDWDTPCSQHYLMDRPAAEVPPPPTEQDAPGWVNALNAVSAEEQRLQLTVQGTGKDTVVLQALHVRTVETSAPLAWNSYTMGVGCGGSVDSAAFDIDLDAGRPTAKPARGQRDFPYKVSESDPEVLFVTARASSHQVRWYLELEWSSGDRHGTLRIDDRGRPFRTSGEHGRPGYQFPNGDAAWSPRVEG</sequence>
<feature type="compositionally biased region" description="Basic and acidic residues" evidence="1">
    <location>
        <begin position="473"/>
        <end position="489"/>
    </location>
</feature>
<gene>
    <name evidence="4" type="ORF">E4099_09325</name>
</gene>
<keyword evidence="2" id="KW-1133">Transmembrane helix</keyword>
<keyword evidence="2" id="KW-0812">Transmembrane</keyword>
<dbReference type="CDD" id="cd00093">
    <property type="entry name" value="HTH_XRE"/>
    <property type="match status" value="1"/>
</dbReference>
<feature type="region of interest" description="Disordered" evidence="1">
    <location>
        <begin position="140"/>
        <end position="201"/>
    </location>
</feature>
<dbReference type="InterPro" id="IPR001387">
    <property type="entry name" value="Cro/C1-type_HTH"/>
</dbReference>
<feature type="region of interest" description="Disordered" evidence="1">
    <location>
        <begin position="227"/>
        <end position="319"/>
    </location>
</feature>
<dbReference type="PROSITE" id="PS50943">
    <property type="entry name" value="HTH_CROC1"/>
    <property type="match status" value="1"/>
</dbReference>
<evidence type="ECO:0000313" key="4">
    <source>
        <dbReference type="EMBL" id="TGB13895.1"/>
    </source>
</evidence>
<dbReference type="Pfam" id="PF13560">
    <property type="entry name" value="HTH_31"/>
    <property type="match status" value="1"/>
</dbReference>
<organism evidence="4 5">
    <name type="scientific">Streptomyces palmae</name>
    <dbReference type="NCBI Taxonomy" id="1701085"/>
    <lineage>
        <taxon>Bacteria</taxon>
        <taxon>Bacillati</taxon>
        <taxon>Actinomycetota</taxon>
        <taxon>Actinomycetes</taxon>
        <taxon>Kitasatosporales</taxon>
        <taxon>Streptomycetaceae</taxon>
        <taxon>Streptomyces</taxon>
    </lineage>
</organism>
<dbReference type="Gene3D" id="1.10.260.40">
    <property type="entry name" value="lambda repressor-like DNA-binding domains"/>
    <property type="match status" value="1"/>
</dbReference>
<dbReference type="SUPFAM" id="SSF47413">
    <property type="entry name" value="lambda repressor-like DNA-binding domains"/>
    <property type="match status" value="1"/>
</dbReference>
<feature type="region of interest" description="Disordered" evidence="1">
    <location>
        <begin position="473"/>
        <end position="507"/>
    </location>
</feature>